<dbReference type="PANTHER" id="PTHR35848:SF6">
    <property type="entry name" value="CUPIN TYPE-2 DOMAIN-CONTAINING PROTEIN"/>
    <property type="match status" value="1"/>
</dbReference>
<name>A0AAD5XV15_9FUNG</name>
<evidence type="ECO:0000256" key="1">
    <source>
        <dbReference type="ARBA" id="ARBA00022723"/>
    </source>
</evidence>
<dbReference type="Gene3D" id="2.60.120.10">
    <property type="entry name" value="Jelly Rolls"/>
    <property type="match status" value="2"/>
</dbReference>
<dbReference type="InterPro" id="IPR051610">
    <property type="entry name" value="GPI/OXD"/>
</dbReference>
<dbReference type="InterPro" id="IPR013096">
    <property type="entry name" value="Cupin_2"/>
</dbReference>
<comment type="caution">
    <text evidence="4">The sequence shown here is derived from an EMBL/GenBank/DDBJ whole genome shotgun (WGS) entry which is preliminary data.</text>
</comment>
<dbReference type="Pfam" id="PF07883">
    <property type="entry name" value="Cupin_2"/>
    <property type="match status" value="2"/>
</dbReference>
<dbReference type="EMBL" id="JADGJQ010000006">
    <property type="protein sequence ID" value="KAJ3183519.1"/>
    <property type="molecule type" value="Genomic_DNA"/>
</dbReference>
<feature type="domain" description="Cupin type-2" evidence="3">
    <location>
        <begin position="54"/>
        <end position="136"/>
    </location>
</feature>
<sequence length="378" mass="41815">MLPHTYSQSHPLLAAATVARIEPSVHPHPLLPAAIRHIIHLNRNVGLKHAAIHLARVKPNTASLIFHRHRTDEEWTYILSGTGVCDLSSENEDGTLDHTRMETVDIGAGDFIGHKRDGHGHCLRNTSDTEDLVYLCGSESFEGEIICEYPTVGKVLFVRKGQSHRYEELPPPPPSPPPPAAARPTQKASEQDKSASVSRDTSALPQSYRQTHPVLHARTIARIEPDKRSHSLLPTAERHIILLDDIVGLTHTGVHLARVPPGKTSLAFHNHRTDEEWTYVLSGTGVCDLSSEKDGTLDHLRIESVPVREGDFLGFVRNGRAHCLRNTSETEDLVYLCGGERVAEVVCEYPLARKIRYISVGPDGKDTAVRIEDWSPSA</sequence>
<protein>
    <recommendedName>
        <fullName evidence="3">Cupin type-2 domain-containing protein</fullName>
    </recommendedName>
</protein>
<dbReference type="SUPFAM" id="SSF51182">
    <property type="entry name" value="RmlC-like cupins"/>
    <property type="match status" value="2"/>
</dbReference>
<dbReference type="PANTHER" id="PTHR35848">
    <property type="entry name" value="OXALATE-BINDING PROTEIN"/>
    <property type="match status" value="1"/>
</dbReference>
<evidence type="ECO:0000259" key="3">
    <source>
        <dbReference type="Pfam" id="PF07883"/>
    </source>
</evidence>
<evidence type="ECO:0000313" key="5">
    <source>
        <dbReference type="Proteomes" id="UP001212152"/>
    </source>
</evidence>
<keyword evidence="1" id="KW-0479">Metal-binding</keyword>
<feature type="domain" description="Cupin type-2" evidence="3">
    <location>
        <begin position="256"/>
        <end position="337"/>
    </location>
</feature>
<proteinExistence type="predicted"/>
<feature type="compositionally biased region" description="Polar residues" evidence="2">
    <location>
        <begin position="194"/>
        <end position="206"/>
    </location>
</feature>
<organism evidence="4 5">
    <name type="scientific">Geranomyces variabilis</name>
    <dbReference type="NCBI Taxonomy" id="109894"/>
    <lineage>
        <taxon>Eukaryota</taxon>
        <taxon>Fungi</taxon>
        <taxon>Fungi incertae sedis</taxon>
        <taxon>Chytridiomycota</taxon>
        <taxon>Chytridiomycota incertae sedis</taxon>
        <taxon>Chytridiomycetes</taxon>
        <taxon>Spizellomycetales</taxon>
        <taxon>Powellomycetaceae</taxon>
        <taxon>Geranomyces</taxon>
    </lineage>
</organism>
<evidence type="ECO:0000313" key="4">
    <source>
        <dbReference type="EMBL" id="KAJ3183519.1"/>
    </source>
</evidence>
<feature type="region of interest" description="Disordered" evidence="2">
    <location>
        <begin position="165"/>
        <end position="206"/>
    </location>
</feature>
<dbReference type="Proteomes" id="UP001212152">
    <property type="component" value="Unassembled WGS sequence"/>
</dbReference>
<evidence type="ECO:0000256" key="2">
    <source>
        <dbReference type="SAM" id="MobiDB-lite"/>
    </source>
</evidence>
<dbReference type="CDD" id="cd02224">
    <property type="entry name" value="cupin_SPO2919-like"/>
    <property type="match status" value="1"/>
</dbReference>
<gene>
    <name evidence="4" type="ORF">HDU87_006842</name>
</gene>
<feature type="compositionally biased region" description="Pro residues" evidence="2">
    <location>
        <begin position="169"/>
        <end position="181"/>
    </location>
</feature>
<dbReference type="GO" id="GO:0046872">
    <property type="term" value="F:metal ion binding"/>
    <property type="evidence" value="ECO:0007669"/>
    <property type="project" value="UniProtKB-KW"/>
</dbReference>
<dbReference type="InterPro" id="IPR011051">
    <property type="entry name" value="RmlC_Cupin_sf"/>
</dbReference>
<accession>A0AAD5XV15</accession>
<reference evidence="4" key="1">
    <citation type="submission" date="2020-05" db="EMBL/GenBank/DDBJ databases">
        <title>Phylogenomic resolution of chytrid fungi.</title>
        <authorList>
            <person name="Stajich J.E."/>
            <person name="Amses K."/>
            <person name="Simmons R."/>
            <person name="Seto K."/>
            <person name="Myers J."/>
            <person name="Bonds A."/>
            <person name="Quandt C.A."/>
            <person name="Barry K."/>
            <person name="Liu P."/>
            <person name="Grigoriev I."/>
            <person name="Longcore J.E."/>
            <person name="James T.Y."/>
        </authorList>
    </citation>
    <scope>NUCLEOTIDE SEQUENCE</scope>
    <source>
        <strain evidence="4">JEL0379</strain>
    </source>
</reference>
<keyword evidence="5" id="KW-1185">Reference proteome</keyword>
<dbReference type="AlphaFoldDB" id="A0AAD5XV15"/>
<dbReference type="InterPro" id="IPR014710">
    <property type="entry name" value="RmlC-like_jellyroll"/>
</dbReference>